<protein>
    <recommendedName>
        <fullName evidence="1">3-keto-alpha-glucoside-1,2-lyase/3-keto-2-hydroxy-glucal hydratase domain-containing protein</fullName>
    </recommendedName>
</protein>
<organism evidence="2">
    <name type="scientific">marine metagenome</name>
    <dbReference type="NCBI Taxonomy" id="408172"/>
    <lineage>
        <taxon>unclassified sequences</taxon>
        <taxon>metagenomes</taxon>
        <taxon>ecological metagenomes</taxon>
    </lineage>
</organism>
<dbReference type="AlphaFoldDB" id="A0A381UZ25"/>
<sequence length="241" mass="28055">MNKNILLFVIVLLAGYAMIVFGSQSSKADDQWIYLFDGTTTEGWRAYNGESLPSKWTIKDSVLTFDTNLQLEKDMKGGGDIIYYLEEFENFELYLEWKLPEGGNSGVFYHLKEGFNTPYEVGPEYQLLDDDGWEKINNATLEQWQKAGADYAMYSPNNNKTINSAGKWNTSKIIFTPEKVEHWINGEKILSFVPWSEDWYNRKSKSKWKDAEKYGAFKKGYIGLQDHDSPLWFRNIKIRKL</sequence>
<dbReference type="EMBL" id="UINC01007417">
    <property type="protein sequence ID" value="SVA33204.1"/>
    <property type="molecule type" value="Genomic_DNA"/>
</dbReference>
<proteinExistence type="predicted"/>
<dbReference type="InterPro" id="IPR010496">
    <property type="entry name" value="AL/BT2_dom"/>
</dbReference>
<accession>A0A381UZ25</accession>
<evidence type="ECO:0000259" key="1">
    <source>
        <dbReference type="Pfam" id="PF06439"/>
    </source>
</evidence>
<reference evidence="2" key="1">
    <citation type="submission" date="2018-05" db="EMBL/GenBank/DDBJ databases">
        <authorList>
            <person name="Lanie J.A."/>
            <person name="Ng W.-L."/>
            <person name="Kazmierczak K.M."/>
            <person name="Andrzejewski T.M."/>
            <person name="Davidsen T.M."/>
            <person name="Wayne K.J."/>
            <person name="Tettelin H."/>
            <person name="Glass J.I."/>
            <person name="Rusch D."/>
            <person name="Podicherti R."/>
            <person name="Tsui H.-C.T."/>
            <person name="Winkler M.E."/>
        </authorList>
    </citation>
    <scope>NUCLEOTIDE SEQUENCE</scope>
</reference>
<dbReference type="GO" id="GO:0016787">
    <property type="term" value="F:hydrolase activity"/>
    <property type="evidence" value="ECO:0007669"/>
    <property type="project" value="InterPro"/>
</dbReference>
<dbReference type="Pfam" id="PF06439">
    <property type="entry name" value="3keto-disac_hyd"/>
    <property type="match status" value="1"/>
</dbReference>
<dbReference type="Gene3D" id="2.60.120.560">
    <property type="entry name" value="Exo-inulinase, domain 1"/>
    <property type="match status" value="1"/>
</dbReference>
<feature type="domain" description="3-keto-alpha-glucoside-1,2-lyase/3-keto-2-hydroxy-glucal hydratase" evidence="1">
    <location>
        <begin position="31"/>
        <end position="239"/>
    </location>
</feature>
<gene>
    <name evidence="2" type="ORF">METZ01_LOCUS86058</name>
</gene>
<evidence type="ECO:0000313" key="2">
    <source>
        <dbReference type="EMBL" id="SVA33204.1"/>
    </source>
</evidence>
<name>A0A381UZ25_9ZZZZ</name>